<proteinExistence type="predicted"/>
<dbReference type="PANTHER" id="PTHR23220:SF122">
    <property type="entry name" value="INTEGRIN ALPHA-PS1"/>
    <property type="match status" value="1"/>
</dbReference>
<dbReference type="GO" id="GO:0009897">
    <property type="term" value="C:external side of plasma membrane"/>
    <property type="evidence" value="ECO:0007669"/>
    <property type="project" value="TreeGrafter"/>
</dbReference>
<evidence type="ECO:0000313" key="2">
    <source>
        <dbReference type="EMBL" id="KAK3588108.1"/>
    </source>
</evidence>
<dbReference type="PROSITE" id="PS51470">
    <property type="entry name" value="FG_GAP"/>
    <property type="match status" value="1"/>
</dbReference>
<dbReference type="GO" id="GO:0098609">
    <property type="term" value="P:cell-cell adhesion"/>
    <property type="evidence" value="ECO:0007669"/>
    <property type="project" value="TreeGrafter"/>
</dbReference>
<dbReference type="PANTHER" id="PTHR23220">
    <property type="entry name" value="INTEGRIN ALPHA"/>
    <property type="match status" value="1"/>
</dbReference>
<evidence type="ECO:0000313" key="3">
    <source>
        <dbReference type="Proteomes" id="UP001195483"/>
    </source>
</evidence>
<reference evidence="2" key="1">
    <citation type="journal article" date="2021" name="Genome Biol. Evol.">
        <title>A High-Quality Reference Genome for a Parasitic Bivalve with Doubly Uniparental Inheritance (Bivalvia: Unionida).</title>
        <authorList>
            <person name="Smith C.H."/>
        </authorList>
    </citation>
    <scope>NUCLEOTIDE SEQUENCE</scope>
    <source>
        <strain evidence="2">CHS0354</strain>
    </source>
</reference>
<feature type="repeat" description="FG-GAP" evidence="1">
    <location>
        <begin position="1"/>
        <end position="49"/>
    </location>
</feature>
<reference evidence="2" key="2">
    <citation type="journal article" date="2021" name="Genome Biol. Evol.">
        <title>Developing a high-quality reference genome for a parasitic bivalve with doubly uniparental inheritance (Bivalvia: Unionida).</title>
        <authorList>
            <person name="Smith C.H."/>
        </authorList>
    </citation>
    <scope>NUCLEOTIDE SEQUENCE</scope>
    <source>
        <strain evidence="2">CHS0354</strain>
        <tissue evidence="2">Mantle</tissue>
    </source>
</reference>
<accession>A0AAE0SAE9</accession>
<dbReference type="GO" id="GO:0007160">
    <property type="term" value="P:cell-matrix adhesion"/>
    <property type="evidence" value="ECO:0007669"/>
    <property type="project" value="TreeGrafter"/>
</dbReference>
<protein>
    <submittedName>
        <fullName evidence="2">Uncharacterized protein</fullName>
    </submittedName>
</protein>
<comment type="caution">
    <text evidence="2">The sequence shown here is derived from an EMBL/GenBank/DDBJ whole genome shotgun (WGS) entry which is preliminary data.</text>
</comment>
<dbReference type="GO" id="GO:0005178">
    <property type="term" value="F:integrin binding"/>
    <property type="evidence" value="ECO:0007669"/>
    <property type="project" value="TreeGrafter"/>
</dbReference>
<dbReference type="EMBL" id="JAEAOA010000745">
    <property type="protein sequence ID" value="KAK3588108.1"/>
    <property type="molecule type" value="Genomic_DNA"/>
</dbReference>
<dbReference type="GO" id="GO:0007229">
    <property type="term" value="P:integrin-mediated signaling pathway"/>
    <property type="evidence" value="ECO:0007669"/>
    <property type="project" value="TreeGrafter"/>
</dbReference>
<dbReference type="InterPro" id="IPR028994">
    <property type="entry name" value="Integrin_alpha_N"/>
</dbReference>
<keyword evidence="3" id="KW-1185">Reference proteome</keyword>
<dbReference type="SUPFAM" id="SSF69318">
    <property type="entry name" value="Integrin alpha N-terminal domain"/>
    <property type="match status" value="1"/>
</dbReference>
<dbReference type="Gene3D" id="2.130.10.130">
    <property type="entry name" value="Integrin alpha, N-terminal"/>
    <property type="match status" value="1"/>
</dbReference>
<gene>
    <name evidence="2" type="ORF">CHS0354_012166</name>
</gene>
<evidence type="ECO:0000256" key="1">
    <source>
        <dbReference type="PROSITE-ProRule" id="PRU00803"/>
    </source>
</evidence>
<reference evidence="2" key="3">
    <citation type="submission" date="2023-05" db="EMBL/GenBank/DDBJ databases">
        <authorList>
            <person name="Smith C.H."/>
        </authorList>
    </citation>
    <scope>NUCLEOTIDE SEQUENCE</scope>
    <source>
        <strain evidence="2">CHS0354</strain>
        <tissue evidence="2">Mantle</tissue>
    </source>
</reference>
<dbReference type="AlphaFoldDB" id="A0AAE0SAE9"/>
<dbReference type="GO" id="GO:0008305">
    <property type="term" value="C:integrin complex"/>
    <property type="evidence" value="ECO:0007669"/>
    <property type="project" value="TreeGrafter"/>
</dbReference>
<sequence length="298" mass="34071">MFGYTVAFIENGSGITSILVGAPNQTGVDGIKGYGGFYECEINSLRQGRGSCKKQDIVDKICQKFRTEYKCEDYQMLGATIAVNHKYQELKHNTNIPRVSVCAPGWKYILTEKYGNKFNFPVGKCYHFKETWQYESCENEYEYCIPFWKKPNEVDISMGGFSMKYSQDGKYSLIGGPGENQERGAVKSHQIKQEHIFDKRKDGLWVQYFGFSLTTANFNEYGSFTAGIPNYHPNQQGYTGRVEVFSVVDFARKNALNFGETTSVHFMSLITHYFSDDLLFFLKSFTKTILLPPSKFPI</sequence>
<organism evidence="2 3">
    <name type="scientific">Potamilus streckersoni</name>
    <dbReference type="NCBI Taxonomy" id="2493646"/>
    <lineage>
        <taxon>Eukaryota</taxon>
        <taxon>Metazoa</taxon>
        <taxon>Spiralia</taxon>
        <taxon>Lophotrochozoa</taxon>
        <taxon>Mollusca</taxon>
        <taxon>Bivalvia</taxon>
        <taxon>Autobranchia</taxon>
        <taxon>Heteroconchia</taxon>
        <taxon>Palaeoheterodonta</taxon>
        <taxon>Unionida</taxon>
        <taxon>Unionoidea</taxon>
        <taxon>Unionidae</taxon>
        <taxon>Ambleminae</taxon>
        <taxon>Lampsilini</taxon>
        <taxon>Potamilus</taxon>
    </lineage>
</organism>
<dbReference type="GO" id="GO:0033627">
    <property type="term" value="P:cell adhesion mediated by integrin"/>
    <property type="evidence" value="ECO:0007669"/>
    <property type="project" value="TreeGrafter"/>
</dbReference>
<name>A0AAE0SAE9_9BIVA</name>
<dbReference type="InterPro" id="IPR013519">
    <property type="entry name" value="Int_alpha_beta-p"/>
</dbReference>
<dbReference type="Proteomes" id="UP001195483">
    <property type="component" value="Unassembled WGS sequence"/>
</dbReference>